<evidence type="ECO:0000313" key="2">
    <source>
        <dbReference type="Proteomes" id="UP000001072"/>
    </source>
</evidence>
<dbReference type="InParanoid" id="F4RLA5"/>
<dbReference type="HOGENOM" id="CLU_069422_0_0_1"/>
<organism evidence="2">
    <name type="scientific">Melampsora larici-populina (strain 98AG31 / pathotype 3-4-7)</name>
    <name type="common">Poplar leaf rust fungus</name>
    <dbReference type="NCBI Taxonomy" id="747676"/>
    <lineage>
        <taxon>Eukaryota</taxon>
        <taxon>Fungi</taxon>
        <taxon>Dikarya</taxon>
        <taxon>Basidiomycota</taxon>
        <taxon>Pucciniomycotina</taxon>
        <taxon>Pucciniomycetes</taxon>
        <taxon>Pucciniales</taxon>
        <taxon>Melampsoraceae</taxon>
        <taxon>Melampsora</taxon>
    </lineage>
</organism>
<dbReference type="RefSeq" id="XP_007409865.1">
    <property type="nucleotide sequence ID" value="XM_007409803.1"/>
</dbReference>
<dbReference type="Proteomes" id="UP000001072">
    <property type="component" value="Unassembled WGS sequence"/>
</dbReference>
<accession>F4RLA5</accession>
<dbReference type="VEuPathDB" id="FungiDB:MELLADRAFT_106409"/>
<dbReference type="OrthoDB" id="2505280at2759"/>
<evidence type="ECO:0000313" key="1">
    <source>
        <dbReference type="EMBL" id="EGG06905.1"/>
    </source>
</evidence>
<proteinExistence type="predicted"/>
<keyword evidence="2" id="KW-1185">Reference proteome</keyword>
<dbReference type="EMBL" id="GL883106">
    <property type="protein sequence ID" value="EGG06905.1"/>
    <property type="molecule type" value="Genomic_DNA"/>
</dbReference>
<sequence length="344" mass="38076">MNHEKNEVLNVIRTEFKYKFSLQSLESKINVGLDEGFARIQKQCLDALDEEFKAFKHSIPVMQAAPTPLPPPEPPVLLQISNVVLKNLFTSGLRADVKDRALKHPDWFKCSTIEERQAVALMASEQVIHVSANNASFGQSHAMQRAASSPPVVHVPRDPNAMDVDIHAVNSRRPFPPLPSGITFGFFIKFCHARTVCHRCLKAYDSTHKTPDGKSACPNPPPRSTQEIEAFMQRHQARPNATVAAFSTPNGPRDNSRDKRPPFSFQHSVLDVSAAFHHLPVQPYQLPPHLQHYQQFQFGPALAPVPAQVLPLQHPGLPAALGMPKALSVTDPVQQVSALCSAYV</sequence>
<dbReference type="GeneID" id="18922881"/>
<name>F4RLA5_MELLP</name>
<reference evidence="2" key="1">
    <citation type="journal article" date="2011" name="Proc. Natl. Acad. Sci. U.S.A.">
        <title>Obligate biotrophy features unraveled by the genomic analysis of rust fungi.</title>
        <authorList>
            <person name="Duplessis S."/>
            <person name="Cuomo C.A."/>
            <person name="Lin Y.-C."/>
            <person name="Aerts A."/>
            <person name="Tisserant E."/>
            <person name="Veneault-Fourrey C."/>
            <person name="Joly D.L."/>
            <person name="Hacquard S."/>
            <person name="Amselem J."/>
            <person name="Cantarel B.L."/>
            <person name="Chiu R."/>
            <person name="Coutinho P.M."/>
            <person name="Feau N."/>
            <person name="Field M."/>
            <person name="Frey P."/>
            <person name="Gelhaye E."/>
            <person name="Goldberg J."/>
            <person name="Grabherr M.G."/>
            <person name="Kodira C.D."/>
            <person name="Kohler A."/>
            <person name="Kuees U."/>
            <person name="Lindquist E.A."/>
            <person name="Lucas S.M."/>
            <person name="Mago R."/>
            <person name="Mauceli E."/>
            <person name="Morin E."/>
            <person name="Murat C."/>
            <person name="Pangilinan J.L."/>
            <person name="Park R."/>
            <person name="Pearson M."/>
            <person name="Quesneville H."/>
            <person name="Rouhier N."/>
            <person name="Sakthikumar S."/>
            <person name="Salamov A.A."/>
            <person name="Schmutz J."/>
            <person name="Selles B."/>
            <person name="Shapiro H."/>
            <person name="Tanguay P."/>
            <person name="Tuskan G.A."/>
            <person name="Henrissat B."/>
            <person name="Van de Peer Y."/>
            <person name="Rouze P."/>
            <person name="Ellis J.G."/>
            <person name="Dodds P.N."/>
            <person name="Schein J.E."/>
            <person name="Zhong S."/>
            <person name="Hamelin R.C."/>
            <person name="Grigoriev I.V."/>
            <person name="Szabo L.J."/>
            <person name="Martin F."/>
        </authorList>
    </citation>
    <scope>NUCLEOTIDE SEQUENCE [LARGE SCALE GENOMIC DNA]</scope>
    <source>
        <strain evidence="2">98AG31 / pathotype 3-4-7</strain>
    </source>
</reference>
<dbReference type="AlphaFoldDB" id="F4RLA5"/>
<protein>
    <submittedName>
        <fullName evidence="1">Uncharacterized protein</fullName>
    </submittedName>
</protein>
<dbReference type="KEGG" id="mlr:MELLADRAFT_106409"/>
<gene>
    <name evidence="1" type="ORF">MELLADRAFT_106409</name>
</gene>